<name>A0A2P9HDR4_9HYPH</name>
<dbReference type="EMBL" id="OOFM01000001">
    <property type="protein sequence ID" value="SPL61970.1"/>
    <property type="molecule type" value="Genomic_DNA"/>
</dbReference>
<gene>
    <name evidence="1" type="ORF">OHAE_4762</name>
</gene>
<accession>A0A2P9HDR4</accession>
<dbReference type="AlphaFoldDB" id="A0A2P9HDR4"/>
<evidence type="ECO:0000313" key="2">
    <source>
        <dbReference type="Proteomes" id="UP000246073"/>
    </source>
</evidence>
<reference evidence="2" key="1">
    <citation type="submission" date="2017-12" db="EMBL/GenBank/DDBJ databases">
        <authorList>
            <person name="Diaz M."/>
        </authorList>
    </citation>
    <scope>NUCLEOTIDE SEQUENCE [LARGE SCALE GENOMIC DNA]</scope>
    <source>
        <strain evidence="2">FI11154</strain>
    </source>
</reference>
<dbReference type="Proteomes" id="UP000246073">
    <property type="component" value="Unassembled WGS sequence"/>
</dbReference>
<evidence type="ECO:0000313" key="1">
    <source>
        <dbReference type="EMBL" id="SPL61970.1"/>
    </source>
</evidence>
<sequence length="40" mass="4462">MLFFLAVSHVMAGRQQIIATNIACYRGKASFTKVKSLGFR</sequence>
<proteinExistence type="predicted"/>
<protein>
    <submittedName>
        <fullName evidence="1">Uncharacterized protein</fullName>
    </submittedName>
</protein>
<organism evidence="1 2">
    <name type="scientific">Ochrobactrum soli</name>
    <dbReference type="NCBI Taxonomy" id="2448455"/>
    <lineage>
        <taxon>Bacteria</taxon>
        <taxon>Pseudomonadati</taxon>
        <taxon>Pseudomonadota</taxon>
        <taxon>Alphaproteobacteria</taxon>
        <taxon>Hyphomicrobiales</taxon>
        <taxon>Brucellaceae</taxon>
        <taxon>Brucella/Ochrobactrum group</taxon>
        <taxon>Ochrobactrum</taxon>
    </lineage>
</organism>